<dbReference type="KEGG" id="cmax:111479767"/>
<dbReference type="OrthoDB" id="884464at2759"/>
<evidence type="ECO:0000259" key="1">
    <source>
        <dbReference type="PROSITE" id="PS50004"/>
    </source>
</evidence>
<dbReference type="Gene3D" id="1.20.120.140">
    <property type="entry name" value="Signal recognition particle SRP54, nucleotide-binding domain"/>
    <property type="match status" value="2"/>
</dbReference>
<dbReference type="Proteomes" id="UP000504608">
    <property type="component" value="Unplaced"/>
</dbReference>
<dbReference type="RefSeq" id="XP_022980381.1">
    <property type="nucleotide sequence ID" value="XM_023124613.1"/>
</dbReference>
<sequence length="243" mass="27289">MATTSSRSIEITVISGEDLRIDRKSVKRKTFVTVKFDRQSIGGGGGGRTEIDERGGCYPFWNEKMLMEIPVDAMFLTIEVHCGSISRNRIVGTANVPVSDFLGRCSAGQTEFFTRLGRLLKEKAKSDVEKVFFGFSKTRDNLAVIYEFLLYWNLPEIDRVLDELEETRDNLAVIDELLLYLNLAEIDGVLDELEEALFVSDFGQRIAPLRSWRACVTTSAAFLAGKGNETDLQLGFRCAFFIA</sequence>
<dbReference type="InterPro" id="IPR000008">
    <property type="entry name" value="C2_dom"/>
</dbReference>
<keyword evidence="2" id="KW-1185">Reference proteome</keyword>
<dbReference type="GeneID" id="111479767"/>
<dbReference type="InterPro" id="IPR042101">
    <property type="entry name" value="SRP54_N_sf"/>
</dbReference>
<dbReference type="AlphaFoldDB" id="A0A6J1ITG0"/>
<accession>A0A6J1ITG0</accession>
<feature type="domain" description="C2" evidence="1">
    <location>
        <begin position="1"/>
        <end position="113"/>
    </location>
</feature>
<dbReference type="PROSITE" id="PS50004">
    <property type="entry name" value="C2"/>
    <property type="match status" value="1"/>
</dbReference>
<reference evidence="3" key="1">
    <citation type="submission" date="2025-08" db="UniProtKB">
        <authorList>
            <consortium name="RefSeq"/>
        </authorList>
    </citation>
    <scope>IDENTIFICATION</scope>
    <source>
        <tissue evidence="3">Young leaves</tissue>
    </source>
</reference>
<dbReference type="SUPFAM" id="SSF49562">
    <property type="entry name" value="C2 domain (Calcium/lipid-binding domain, CaLB)"/>
    <property type="match status" value="1"/>
</dbReference>
<protein>
    <submittedName>
        <fullName evidence="3">Cell division protein FtsY homolog, chloroplastic-like isoform X1</fullName>
    </submittedName>
</protein>
<name>A0A6J1ITG0_CUCMA</name>
<evidence type="ECO:0000313" key="2">
    <source>
        <dbReference type="Proteomes" id="UP000504608"/>
    </source>
</evidence>
<dbReference type="InterPro" id="IPR035892">
    <property type="entry name" value="C2_domain_sf"/>
</dbReference>
<organism evidence="2 3">
    <name type="scientific">Cucurbita maxima</name>
    <name type="common">Pumpkin</name>
    <name type="synonym">Winter squash</name>
    <dbReference type="NCBI Taxonomy" id="3661"/>
    <lineage>
        <taxon>Eukaryota</taxon>
        <taxon>Viridiplantae</taxon>
        <taxon>Streptophyta</taxon>
        <taxon>Embryophyta</taxon>
        <taxon>Tracheophyta</taxon>
        <taxon>Spermatophyta</taxon>
        <taxon>Magnoliopsida</taxon>
        <taxon>eudicotyledons</taxon>
        <taxon>Gunneridae</taxon>
        <taxon>Pentapetalae</taxon>
        <taxon>rosids</taxon>
        <taxon>fabids</taxon>
        <taxon>Cucurbitales</taxon>
        <taxon>Cucurbitaceae</taxon>
        <taxon>Cucurbiteae</taxon>
        <taxon>Cucurbita</taxon>
    </lineage>
</organism>
<gene>
    <name evidence="3" type="primary">LOC111479767</name>
</gene>
<dbReference type="SMART" id="SM00239">
    <property type="entry name" value="C2"/>
    <property type="match status" value="1"/>
</dbReference>
<proteinExistence type="predicted"/>
<dbReference type="Gene3D" id="2.60.40.150">
    <property type="entry name" value="C2 domain"/>
    <property type="match status" value="1"/>
</dbReference>
<evidence type="ECO:0000313" key="3">
    <source>
        <dbReference type="RefSeq" id="XP_022980381.1"/>
    </source>
</evidence>
<dbReference type="PANTHER" id="PTHR32246">
    <property type="entry name" value="INGRESSION PROTEIN FIC1"/>
    <property type="match status" value="1"/>
</dbReference>
<dbReference type="PANTHER" id="PTHR32246:SF17">
    <property type="entry name" value="BON1-ASSOCIATED PROTEIN 2"/>
    <property type="match status" value="1"/>
</dbReference>
<dbReference type="Pfam" id="PF00168">
    <property type="entry name" value="C2"/>
    <property type="match status" value="1"/>
</dbReference>